<evidence type="ECO:0000313" key="3">
    <source>
        <dbReference type="Proteomes" id="UP000235145"/>
    </source>
</evidence>
<dbReference type="Pfam" id="PF23310">
    <property type="entry name" value="TPR_27"/>
    <property type="match status" value="1"/>
</dbReference>
<feature type="domain" description="At2g35280-like TPR" evidence="1">
    <location>
        <begin position="17"/>
        <end position="90"/>
    </location>
</feature>
<evidence type="ECO:0000313" key="2">
    <source>
        <dbReference type="EMBL" id="KAJ0192367.1"/>
    </source>
</evidence>
<proteinExistence type="predicted"/>
<comment type="caution">
    <text evidence="2">The sequence shown here is derived from an EMBL/GenBank/DDBJ whole genome shotgun (WGS) entry which is preliminary data.</text>
</comment>
<sequence>MDTYRSRFHQFSVDMDEVIRRCKKLNNPHILFNDGMVLFFMHSTNYTCNLFSIEVFLLEEDEIGNKLLQDAADKGELDAIFVLGMLLMAEGS</sequence>
<keyword evidence="3" id="KW-1185">Reference proteome</keyword>
<gene>
    <name evidence="2" type="ORF">LSAT_V11C800410750</name>
</gene>
<dbReference type="EMBL" id="NBSK02000008">
    <property type="protein sequence ID" value="KAJ0192367.1"/>
    <property type="molecule type" value="Genomic_DNA"/>
</dbReference>
<dbReference type="AlphaFoldDB" id="A0A9R1UQY3"/>
<evidence type="ECO:0000259" key="1">
    <source>
        <dbReference type="Pfam" id="PF23310"/>
    </source>
</evidence>
<reference evidence="2 3" key="1">
    <citation type="journal article" date="2017" name="Nat. Commun.">
        <title>Genome assembly with in vitro proximity ligation data and whole-genome triplication in lettuce.</title>
        <authorList>
            <person name="Reyes-Chin-Wo S."/>
            <person name="Wang Z."/>
            <person name="Yang X."/>
            <person name="Kozik A."/>
            <person name="Arikit S."/>
            <person name="Song C."/>
            <person name="Xia L."/>
            <person name="Froenicke L."/>
            <person name="Lavelle D.O."/>
            <person name="Truco M.J."/>
            <person name="Xia R."/>
            <person name="Zhu S."/>
            <person name="Xu C."/>
            <person name="Xu H."/>
            <person name="Xu X."/>
            <person name="Cox K."/>
            <person name="Korf I."/>
            <person name="Meyers B.C."/>
            <person name="Michelmore R.W."/>
        </authorList>
    </citation>
    <scope>NUCLEOTIDE SEQUENCE [LARGE SCALE GENOMIC DNA]</scope>
    <source>
        <strain evidence="3">cv. Salinas</strain>
        <tissue evidence="2">Seedlings</tissue>
    </source>
</reference>
<organism evidence="2 3">
    <name type="scientific">Lactuca sativa</name>
    <name type="common">Garden lettuce</name>
    <dbReference type="NCBI Taxonomy" id="4236"/>
    <lineage>
        <taxon>Eukaryota</taxon>
        <taxon>Viridiplantae</taxon>
        <taxon>Streptophyta</taxon>
        <taxon>Embryophyta</taxon>
        <taxon>Tracheophyta</taxon>
        <taxon>Spermatophyta</taxon>
        <taxon>Magnoliopsida</taxon>
        <taxon>eudicotyledons</taxon>
        <taxon>Gunneridae</taxon>
        <taxon>Pentapetalae</taxon>
        <taxon>asterids</taxon>
        <taxon>campanulids</taxon>
        <taxon>Asterales</taxon>
        <taxon>Asteraceae</taxon>
        <taxon>Cichorioideae</taxon>
        <taxon>Cichorieae</taxon>
        <taxon>Lactucinae</taxon>
        <taxon>Lactuca</taxon>
    </lineage>
</organism>
<dbReference type="InterPro" id="IPR057136">
    <property type="entry name" value="At2g35280_TPR_dom"/>
</dbReference>
<name>A0A9R1UQY3_LACSA</name>
<dbReference type="Proteomes" id="UP000235145">
    <property type="component" value="Unassembled WGS sequence"/>
</dbReference>
<protein>
    <recommendedName>
        <fullName evidence="1">At2g35280-like TPR domain-containing protein</fullName>
    </recommendedName>
</protein>
<accession>A0A9R1UQY3</accession>